<name>A0A0B0MDB9_GOSAR</name>
<reference evidence="3" key="1">
    <citation type="submission" date="2014-09" db="EMBL/GenBank/DDBJ databases">
        <authorList>
            <person name="Mudge J."/>
            <person name="Ramaraj T."/>
            <person name="Lindquist I.E."/>
            <person name="Bharti A.K."/>
            <person name="Sundararajan A."/>
            <person name="Cameron C.T."/>
            <person name="Woodward J.E."/>
            <person name="May G.D."/>
            <person name="Brubaker C."/>
            <person name="Broadhvest J."/>
            <person name="Wilkins T.A."/>
        </authorList>
    </citation>
    <scope>NUCLEOTIDE SEQUENCE</scope>
    <source>
        <strain evidence="3">cv. AKA8401</strain>
    </source>
</reference>
<dbReference type="EMBL" id="JRRC01005359">
    <property type="protein sequence ID" value="KHF97393.1"/>
    <property type="molecule type" value="Genomic_DNA"/>
</dbReference>
<feature type="region of interest" description="Disordered" evidence="1">
    <location>
        <begin position="24"/>
        <end position="56"/>
    </location>
</feature>
<organism evidence="2 3">
    <name type="scientific">Gossypium arboreum</name>
    <name type="common">Tree cotton</name>
    <name type="synonym">Gossypium nanking</name>
    <dbReference type="NCBI Taxonomy" id="29729"/>
    <lineage>
        <taxon>Eukaryota</taxon>
        <taxon>Viridiplantae</taxon>
        <taxon>Streptophyta</taxon>
        <taxon>Embryophyta</taxon>
        <taxon>Tracheophyta</taxon>
        <taxon>Spermatophyta</taxon>
        <taxon>Magnoliopsida</taxon>
        <taxon>eudicotyledons</taxon>
        <taxon>Gunneridae</taxon>
        <taxon>Pentapetalae</taxon>
        <taxon>rosids</taxon>
        <taxon>malvids</taxon>
        <taxon>Malvales</taxon>
        <taxon>Malvaceae</taxon>
        <taxon>Malvoideae</taxon>
        <taxon>Gossypium</taxon>
    </lineage>
</organism>
<proteinExistence type="predicted"/>
<gene>
    <name evidence="2" type="ORF">F383_11250</name>
</gene>
<keyword evidence="3" id="KW-1185">Reference proteome</keyword>
<evidence type="ECO:0000313" key="2">
    <source>
        <dbReference type="EMBL" id="KHF97393.1"/>
    </source>
</evidence>
<dbReference type="Proteomes" id="UP000032142">
    <property type="component" value="Unassembled WGS sequence"/>
</dbReference>
<dbReference type="AlphaFoldDB" id="A0A0B0MDB9"/>
<evidence type="ECO:0000256" key="1">
    <source>
        <dbReference type="SAM" id="MobiDB-lite"/>
    </source>
</evidence>
<accession>A0A0B0MDB9</accession>
<comment type="caution">
    <text evidence="2">The sequence shown here is derived from an EMBL/GenBank/DDBJ whole genome shotgun (WGS) entry which is preliminary data.</text>
</comment>
<protein>
    <submittedName>
        <fullName evidence="2">Uncharacterized protein</fullName>
    </submittedName>
</protein>
<evidence type="ECO:0000313" key="3">
    <source>
        <dbReference type="Proteomes" id="UP000032142"/>
    </source>
</evidence>
<sequence>MISVVALSEMNSNRLCSGDMNCSATHHKKRQPIGPMCSKVGSPSRASPYVDPLASS</sequence>